<dbReference type="SUPFAM" id="SSF117916">
    <property type="entry name" value="Fe-S cluster assembly (FSCA) domain-like"/>
    <property type="match status" value="1"/>
</dbReference>
<dbReference type="Pfam" id="PF01883">
    <property type="entry name" value="FeS_assembly_P"/>
    <property type="match status" value="1"/>
</dbReference>
<gene>
    <name evidence="2" type="ORF">EPA93_28645</name>
</gene>
<sequence length="117" mass="13238">MTTTYPSMQTCPREHASCPSLWDALRDVMDPEIPISVVDMGLIVDIAQHDGCVNLKLTFTAMGCPAMEFIMDDIRQRLLQEPGVEKVDIEVVWDPVWTKERLSEDGIEIMRTWGISA</sequence>
<name>A0A4P6JWE8_KTERU</name>
<dbReference type="EMBL" id="CP035758">
    <property type="protein sequence ID" value="QBD79733.1"/>
    <property type="molecule type" value="Genomic_DNA"/>
</dbReference>
<accession>A0A4P6JWE8</accession>
<dbReference type="PANTHER" id="PTHR42831:SF1">
    <property type="entry name" value="FE-S PROTEIN MATURATION AUXILIARY FACTOR YITW"/>
    <property type="match status" value="1"/>
</dbReference>
<dbReference type="Gene3D" id="3.30.300.130">
    <property type="entry name" value="Fe-S cluster assembly (FSCA)"/>
    <property type="match status" value="1"/>
</dbReference>
<evidence type="ECO:0000313" key="3">
    <source>
        <dbReference type="Proteomes" id="UP000290365"/>
    </source>
</evidence>
<dbReference type="PANTHER" id="PTHR42831">
    <property type="entry name" value="FE-S PROTEIN MATURATION AUXILIARY FACTOR YITW"/>
    <property type="match status" value="1"/>
</dbReference>
<feature type="domain" description="MIP18 family-like" evidence="1">
    <location>
        <begin position="22"/>
        <end position="89"/>
    </location>
</feature>
<dbReference type="Proteomes" id="UP000290365">
    <property type="component" value="Chromosome"/>
</dbReference>
<dbReference type="KEGG" id="kbs:EPA93_28645"/>
<protein>
    <submittedName>
        <fullName evidence="2">Metal-sulfur cluster assembly factor</fullName>
    </submittedName>
</protein>
<proteinExistence type="predicted"/>
<reference evidence="2 3" key="1">
    <citation type="submission" date="2019-01" db="EMBL/GenBank/DDBJ databases">
        <title>Ktedonosporobacter rubrisoli SCAWS-G2.</title>
        <authorList>
            <person name="Huang Y."/>
            <person name="Yan B."/>
        </authorList>
    </citation>
    <scope>NUCLEOTIDE SEQUENCE [LARGE SCALE GENOMIC DNA]</scope>
    <source>
        <strain evidence="2 3">SCAWS-G2</strain>
    </source>
</reference>
<dbReference type="InterPro" id="IPR002744">
    <property type="entry name" value="MIP18-like"/>
</dbReference>
<keyword evidence="3" id="KW-1185">Reference proteome</keyword>
<dbReference type="InterPro" id="IPR034904">
    <property type="entry name" value="FSCA_dom_sf"/>
</dbReference>
<evidence type="ECO:0000259" key="1">
    <source>
        <dbReference type="Pfam" id="PF01883"/>
    </source>
</evidence>
<dbReference type="OrthoDB" id="9805360at2"/>
<dbReference type="AlphaFoldDB" id="A0A4P6JWE8"/>
<dbReference type="InterPro" id="IPR052339">
    <property type="entry name" value="Fe-S_Maturation_MIP18"/>
</dbReference>
<evidence type="ECO:0000313" key="2">
    <source>
        <dbReference type="EMBL" id="QBD79733.1"/>
    </source>
</evidence>
<organism evidence="2 3">
    <name type="scientific">Ktedonosporobacter rubrisoli</name>
    <dbReference type="NCBI Taxonomy" id="2509675"/>
    <lineage>
        <taxon>Bacteria</taxon>
        <taxon>Bacillati</taxon>
        <taxon>Chloroflexota</taxon>
        <taxon>Ktedonobacteria</taxon>
        <taxon>Ktedonobacterales</taxon>
        <taxon>Ktedonosporobacteraceae</taxon>
        <taxon>Ktedonosporobacter</taxon>
    </lineage>
</organism>
<dbReference type="RefSeq" id="WP_129890799.1">
    <property type="nucleotide sequence ID" value="NZ_CP035758.1"/>
</dbReference>